<sequence>MKTSLPQPPHVHRTREKLHKVQMRWWGEDGVAGWAGGRLAGEGVGAQRTCLRTPEMLILESGQVGSYTTESDTRFCGQTYGQCARRAIWSQVLTSGQATTRLIPRAPKAEIDLALQAESDANDSG</sequence>
<comment type="caution">
    <text evidence="1">The sequence shown here is derived from an EMBL/GenBank/DDBJ whole genome shotgun (WGS) entry which is preliminary data.</text>
</comment>
<evidence type="ECO:0000313" key="2">
    <source>
        <dbReference type="Proteomes" id="UP001292094"/>
    </source>
</evidence>
<protein>
    <submittedName>
        <fullName evidence="1">Uncharacterized protein</fullName>
    </submittedName>
</protein>
<keyword evidence="2" id="KW-1185">Reference proteome</keyword>
<dbReference type="Proteomes" id="UP001292094">
    <property type="component" value="Unassembled WGS sequence"/>
</dbReference>
<accession>A0AAE1NKK7</accession>
<evidence type="ECO:0000313" key="1">
    <source>
        <dbReference type="EMBL" id="KAK4291735.1"/>
    </source>
</evidence>
<proteinExistence type="predicted"/>
<reference evidence="1" key="1">
    <citation type="submission" date="2023-11" db="EMBL/GenBank/DDBJ databases">
        <title>Genome assemblies of two species of porcelain crab, Petrolisthes cinctipes and Petrolisthes manimaculis (Anomura: Porcellanidae).</title>
        <authorList>
            <person name="Angst P."/>
        </authorList>
    </citation>
    <scope>NUCLEOTIDE SEQUENCE</scope>
    <source>
        <strain evidence="1">PB745_02</strain>
        <tissue evidence="1">Gill</tissue>
    </source>
</reference>
<name>A0AAE1NKK7_9EUCA</name>
<dbReference type="EMBL" id="JAWZYT010005065">
    <property type="protein sequence ID" value="KAK4291735.1"/>
    <property type="molecule type" value="Genomic_DNA"/>
</dbReference>
<gene>
    <name evidence="1" type="ORF">Pmani_035457</name>
</gene>
<dbReference type="AlphaFoldDB" id="A0AAE1NKK7"/>
<organism evidence="1 2">
    <name type="scientific">Petrolisthes manimaculis</name>
    <dbReference type="NCBI Taxonomy" id="1843537"/>
    <lineage>
        <taxon>Eukaryota</taxon>
        <taxon>Metazoa</taxon>
        <taxon>Ecdysozoa</taxon>
        <taxon>Arthropoda</taxon>
        <taxon>Crustacea</taxon>
        <taxon>Multicrustacea</taxon>
        <taxon>Malacostraca</taxon>
        <taxon>Eumalacostraca</taxon>
        <taxon>Eucarida</taxon>
        <taxon>Decapoda</taxon>
        <taxon>Pleocyemata</taxon>
        <taxon>Anomura</taxon>
        <taxon>Galatheoidea</taxon>
        <taxon>Porcellanidae</taxon>
        <taxon>Petrolisthes</taxon>
    </lineage>
</organism>